<proteinExistence type="predicted"/>
<keyword evidence="2" id="KW-1185">Reference proteome</keyword>
<evidence type="ECO:0000313" key="2">
    <source>
        <dbReference type="Proteomes" id="UP000019666"/>
    </source>
</evidence>
<sequence length="40" mass="4005">MVSLCGAAARALGLWEVVSSSNIILEGDVTGGAKAASRSR</sequence>
<organism evidence="1 2">
    <name type="scientific">Rubellimicrobium mesophilum DSM 19309</name>
    <dbReference type="NCBI Taxonomy" id="442562"/>
    <lineage>
        <taxon>Bacteria</taxon>
        <taxon>Pseudomonadati</taxon>
        <taxon>Pseudomonadota</taxon>
        <taxon>Alphaproteobacteria</taxon>
        <taxon>Rhodobacterales</taxon>
        <taxon>Roseobacteraceae</taxon>
        <taxon>Rubellimicrobium</taxon>
    </lineage>
</organism>
<protein>
    <submittedName>
        <fullName evidence="1">Uncharacterized protein</fullName>
    </submittedName>
</protein>
<accession>A0A017HS29</accession>
<reference evidence="1 2" key="1">
    <citation type="submission" date="2013-02" db="EMBL/GenBank/DDBJ databases">
        <authorList>
            <person name="Fiebig A."/>
            <person name="Goeker M."/>
            <person name="Klenk H.-P.P."/>
        </authorList>
    </citation>
    <scope>NUCLEOTIDE SEQUENCE [LARGE SCALE GENOMIC DNA]</scope>
    <source>
        <strain evidence="1 2">DSM 19309</strain>
    </source>
</reference>
<dbReference type="Proteomes" id="UP000019666">
    <property type="component" value="Unassembled WGS sequence"/>
</dbReference>
<evidence type="ECO:0000313" key="1">
    <source>
        <dbReference type="EMBL" id="EYD77191.1"/>
    </source>
</evidence>
<dbReference type="EMBL" id="AOSK01000032">
    <property type="protein sequence ID" value="EYD77191.1"/>
    <property type="molecule type" value="Genomic_DNA"/>
</dbReference>
<dbReference type="AlphaFoldDB" id="A0A017HS29"/>
<gene>
    <name evidence="1" type="ORF">Rumeso_01138</name>
</gene>
<name>A0A017HS29_9RHOB</name>
<comment type="caution">
    <text evidence="1">The sequence shown here is derived from an EMBL/GenBank/DDBJ whole genome shotgun (WGS) entry which is preliminary data.</text>
</comment>
<dbReference type="HOGENOM" id="CLU_3295960_0_0_5"/>